<keyword evidence="8" id="KW-1185">Reference proteome</keyword>
<dbReference type="GO" id="GO:0005783">
    <property type="term" value="C:endoplasmic reticulum"/>
    <property type="evidence" value="ECO:0007669"/>
    <property type="project" value="TreeGrafter"/>
</dbReference>
<evidence type="ECO:0000256" key="2">
    <source>
        <dbReference type="ARBA" id="ARBA00007332"/>
    </source>
</evidence>
<keyword evidence="4 6" id="KW-1133">Transmembrane helix</keyword>
<comment type="similarity">
    <text evidence="2">Belongs to the TMEM129 family.</text>
</comment>
<name>A0AAE0T3C8_9BIVA</name>
<keyword evidence="5 6" id="KW-0472">Membrane</keyword>
<dbReference type="Proteomes" id="UP001195483">
    <property type="component" value="Unassembled WGS sequence"/>
</dbReference>
<dbReference type="InterPro" id="IPR018801">
    <property type="entry name" value="TM129"/>
</dbReference>
<dbReference type="PANTHER" id="PTHR31322">
    <property type="entry name" value="E3 UBIQUITIN-PROTEIN LIGASE TM129"/>
    <property type="match status" value="1"/>
</dbReference>
<feature type="transmembrane region" description="Helical" evidence="6">
    <location>
        <begin position="93"/>
        <end position="116"/>
    </location>
</feature>
<organism evidence="7 8">
    <name type="scientific">Potamilus streckersoni</name>
    <dbReference type="NCBI Taxonomy" id="2493646"/>
    <lineage>
        <taxon>Eukaryota</taxon>
        <taxon>Metazoa</taxon>
        <taxon>Spiralia</taxon>
        <taxon>Lophotrochozoa</taxon>
        <taxon>Mollusca</taxon>
        <taxon>Bivalvia</taxon>
        <taxon>Autobranchia</taxon>
        <taxon>Heteroconchia</taxon>
        <taxon>Palaeoheterodonta</taxon>
        <taxon>Unionida</taxon>
        <taxon>Unionoidea</taxon>
        <taxon>Unionidae</taxon>
        <taxon>Ambleminae</taxon>
        <taxon>Lampsilini</taxon>
        <taxon>Potamilus</taxon>
    </lineage>
</organism>
<evidence type="ECO:0000256" key="1">
    <source>
        <dbReference type="ARBA" id="ARBA00004141"/>
    </source>
</evidence>
<dbReference type="GO" id="GO:0016567">
    <property type="term" value="P:protein ubiquitination"/>
    <property type="evidence" value="ECO:0007669"/>
    <property type="project" value="InterPro"/>
</dbReference>
<feature type="transmembrane region" description="Helical" evidence="6">
    <location>
        <begin position="62"/>
        <end position="81"/>
    </location>
</feature>
<keyword evidence="3 6" id="KW-0812">Transmembrane</keyword>
<dbReference type="AlphaFoldDB" id="A0AAE0T3C8"/>
<comment type="caution">
    <text evidence="7">The sequence shown here is derived from an EMBL/GenBank/DDBJ whole genome shotgun (WGS) entry which is preliminary data.</text>
</comment>
<sequence length="366" mass="42694">MTEDALIGLFTLFYLFFCTLLVAPPTEFVSAGLTVQNLFSHWLGSEDLNFVYYQFRRTSATLIFHSIFPLVYFLCLVLFQPQLKLLTPWNTSFFWQLYLLISILIFLSASLVVFYWSRNKWDNHPIARELTHLSSNEESWRAVASSINIEFRRIDKFTSGIPTGRRIIVTDSWVMKTSTYYIYIAHQNDIHLTISGSEDHSVSYESMTSVQYLNIDVISINQKLKPFTIRLNSLEYKELTDKLQSPVRNARNIVVRQSLSEQFLDAFREQVSQNPKFRLPPHMEVDTCIGCMQKESDIKLNKLCDDPEVGACVQCYCRPMWCLECMGKWFSSRQDQQHPEMWLGNRCPCPTCRAAFCMLDVCFIEK</sequence>
<gene>
    <name evidence="7" type="ORF">CHS0354_037785</name>
</gene>
<evidence type="ECO:0000313" key="7">
    <source>
        <dbReference type="EMBL" id="KAK3603037.1"/>
    </source>
</evidence>
<dbReference type="GO" id="GO:0016020">
    <property type="term" value="C:membrane"/>
    <property type="evidence" value="ECO:0007669"/>
    <property type="project" value="UniProtKB-SubCell"/>
</dbReference>
<reference evidence="7" key="1">
    <citation type="journal article" date="2021" name="Genome Biol. Evol.">
        <title>A High-Quality Reference Genome for a Parasitic Bivalve with Doubly Uniparental Inheritance (Bivalvia: Unionida).</title>
        <authorList>
            <person name="Smith C.H."/>
        </authorList>
    </citation>
    <scope>NUCLEOTIDE SEQUENCE</scope>
    <source>
        <strain evidence="7">CHS0354</strain>
    </source>
</reference>
<protein>
    <recommendedName>
        <fullName evidence="9">Transmembrane protein 129</fullName>
    </recommendedName>
</protein>
<dbReference type="GO" id="GO:0061630">
    <property type="term" value="F:ubiquitin protein ligase activity"/>
    <property type="evidence" value="ECO:0007669"/>
    <property type="project" value="InterPro"/>
</dbReference>
<evidence type="ECO:0008006" key="9">
    <source>
        <dbReference type="Google" id="ProtNLM"/>
    </source>
</evidence>
<evidence type="ECO:0000256" key="5">
    <source>
        <dbReference type="ARBA" id="ARBA00023136"/>
    </source>
</evidence>
<evidence type="ECO:0000256" key="3">
    <source>
        <dbReference type="ARBA" id="ARBA00022692"/>
    </source>
</evidence>
<accession>A0AAE0T3C8</accession>
<dbReference type="EMBL" id="JAEAOA010002208">
    <property type="protein sequence ID" value="KAK3603037.1"/>
    <property type="molecule type" value="Genomic_DNA"/>
</dbReference>
<reference evidence="7" key="3">
    <citation type="submission" date="2023-05" db="EMBL/GenBank/DDBJ databases">
        <authorList>
            <person name="Smith C.H."/>
        </authorList>
    </citation>
    <scope>NUCLEOTIDE SEQUENCE</scope>
    <source>
        <strain evidence="7">CHS0354</strain>
        <tissue evidence="7">Mantle</tissue>
    </source>
</reference>
<reference evidence="7" key="2">
    <citation type="journal article" date="2021" name="Genome Biol. Evol.">
        <title>Developing a high-quality reference genome for a parasitic bivalve with doubly uniparental inheritance (Bivalvia: Unionida).</title>
        <authorList>
            <person name="Smith C.H."/>
        </authorList>
    </citation>
    <scope>NUCLEOTIDE SEQUENCE</scope>
    <source>
        <strain evidence="7">CHS0354</strain>
        <tissue evidence="7">Mantle</tissue>
    </source>
</reference>
<evidence type="ECO:0000313" key="8">
    <source>
        <dbReference type="Proteomes" id="UP001195483"/>
    </source>
</evidence>
<evidence type="ECO:0000256" key="6">
    <source>
        <dbReference type="SAM" id="Phobius"/>
    </source>
</evidence>
<feature type="transmembrane region" description="Helical" evidence="6">
    <location>
        <begin position="6"/>
        <end position="23"/>
    </location>
</feature>
<dbReference type="PANTHER" id="PTHR31322:SF2">
    <property type="entry name" value="E3 UBIQUITIN-PROTEIN LIGASE TM129"/>
    <property type="match status" value="1"/>
</dbReference>
<comment type="subcellular location">
    <subcellularLocation>
        <location evidence="1">Membrane</location>
        <topology evidence="1">Multi-pass membrane protein</topology>
    </subcellularLocation>
</comment>
<proteinExistence type="inferred from homology"/>
<evidence type="ECO:0000256" key="4">
    <source>
        <dbReference type="ARBA" id="ARBA00022989"/>
    </source>
</evidence>
<dbReference type="Pfam" id="PF10272">
    <property type="entry name" value="Tmpp129"/>
    <property type="match status" value="1"/>
</dbReference>